<accession>A0ACC2VPR0</accession>
<evidence type="ECO:0000313" key="1">
    <source>
        <dbReference type="EMBL" id="KAJ9100487.1"/>
    </source>
</evidence>
<sequence length="546" mass="62192">MSDDDDFMMDDAGDDDDYDFEYEDDGDADDAMDDGENDVENQYYLAKAEKEDDPEKALKDLRKIVDTEIEKGEWQVPLFLSAWHNLTVMNTSSTSFSHRGFKALKQSTKILFLTLHRPEDALATYRELLSYVKTAVTKNTSEKSINNILDYVGGEGKHAAKAPKVSLETLEAFYSATMDALQEAKNDRLSVKCNLKLAKLWQERKEYTRLKSTLKALHQACEPSGSASGTSAEDQTRGSLLLEVYAIEIQMYSELRETKKLKSIYEATLRVRSAIPHPRIMGVIRECGGKMWMAERSWDKASTDFFESFKQYDESGSPQRIQVLKYLVLTYMLMGSDINPFDSQETKPYRENPQIVAMTNLVTAYQHRDIFEAEKIIRNNRSTILDDPFIRTYIDDVLRSLRTQYLIDLLKPYTRLEISFLARVSIQDMAGAKCAAIDIYDLQQLHIEKEEVEEILIELILDGKIKGKVDQLNGRVELERFDNKQADRYNAMTAWSSKLQSISTQIVHKGAAAKFAGPESEMGMAGGQWGVPFDPANFGMKQHEMA</sequence>
<name>A0ACC2VPR0_9TREE</name>
<evidence type="ECO:0000313" key="2">
    <source>
        <dbReference type="Proteomes" id="UP001227268"/>
    </source>
</evidence>
<reference evidence="1" key="1">
    <citation type="submission" date="2023-04" db="EMBL/GenBank/DDBJ databases">
        <title>Draft Genome sequencing of Naganishia species isolated from polar environments using Oxford Nanopore Technology.</title>
        <authorList>
            <person name="Leo P."/>
            <person name="Venkateswaran K."/>
        </authorList>
    </citation>
    <scope>NUCLEOTIDE SEQUENCE</scope>
    <source>
        <strain evidence="1">MNA-CCFEE 5423</strain>
    </source>
</reference>
<keyword evidence="2" id="KW-1185">Reference proteome</keyword>
<protein>
    <submittedName>
        <fullName evidence="1">Uncharacterized protein</fullName>
    </submittedName>
</protein>
<gene>
    <name evidence="1" type="ORF">QFC21_003526</name>
</gene>
<proteinExistence type="predicted"/>
<organism evidence="1 2">
    <name type="scientific">Naganishia friedmannii</name>
    <dbReference type="NCBI Taxonomy" id="89922"/>
    <lineage>
        <taxon>Eukaryota</taxon>
        <taxon>Fungi</taxon>
        <taxon>Dikarya</taxon>
        <taxon>Basidiomycota</taxon>
        <taxon>Agaricomycotina</taxon>
        <taxon>Tremellomycetes</taxon>
        <taxon>Filobasidiales</taxon>
        <taxon>Filobasidiaceae</taxon>
        <taxon>Naganishia</taxon>
    </lineage>
</organism>
<dbReference type="EMBL" id="JASBWT010000011">
    <property type="protein sequence ID" value="KAJ9100487.1"/>
    <property type="molecule type" value="Genomic_DNA"/>
</dbReference>
<dbReference type="Proteomes" id="UP001227268">
    <property type="component" value="Unassembled WGS sequence"/>
</dbReference>
<comment type="caution">
    <text evidence="1">The sequence shown here is derived from an EMBL/GenBank/DDBJ whole genome shotgun (WGS) entry which is preliminary data.</text>
</comment>